<evidence type="ECO:0000313" key="5">
    <source>
        <dbReference type="Proteomes" id="UP001175353"/>
    </source>
</evidence>
<protein>
    <recommendedName>
        <fullName evidence="6">F-box domain-containing protein</fullName>
    </recommendedName>
</protein>
<reference evidence="3 4" key="1">
    <citation type="submission" date="2017-03" db="EMBL/GenBank/DDBJ databases">
        <title>Genomes of endolithic fungi from Antarctica.</title>
        <authorList>
            <person name="Coleine C."/>
            <person name="Masonjones S."/>
            <person name="Stajich J.E."/>
        </authorList>
    </citation>
    <scope>NUCLEOTIDE SEQUENCE [LARGE SCALE GENOMIC DNA]</scope>
    <source>
        <strain evidence="3 4">CCFEE 5311</strain>
    </source>
</reference>
<proteinExistence type="predicted"/>
<keyword evidence="5" id="KW-1185">Reference proteome</keyword>
<dbReference type="OrthoDB" id="3813065at2759"/>
<evidence type="ECO:0000313" key="4">
    <source>
        <dbReference type="Proteomes" id="UP000310066"/>
    </source>
</evidence>
<accession>A0A4U0USM1</accession>
<organism evidence="3 4">
    <name type="scientific">Friedmanniomyces endolithicus</name>
    <dbReference type="NCBI Taxonomy" id="329885"/>
    <lineage>
        <taxon>Eukaryota</taxon>
        <taxon>Fungi</taxon>
        <taxon>Dikarya</taxon>
        <taxon>Ascomycota</taxon>
        <taxon>Pezizomycotina</taxon>
        <taxon>Dothideomycetes</taxon>
        <taxon>Dothideomycetidae</taxon>
        <taxon>Mycosphaerellales</taxon>
        <taxon>Teratosphaeriaceae</taxon>
        <taxon>Friedmanniomyces</taxon>
    </lineage>
</organism>
<evidence type="ECO:0000313" key="2">
    <source>
        <dbReference type="EMBL" id="KAK1005944.1"/>
    </source>
</evidence>
<evidence type="ECO:0000313" key="3">
    <source>
        <dbReference type="EMBL" id="TKA38005.1"/>
    </source>
</evidence>
<dbReference type="EMBL" id="JASUXU010000014">
    <property type="protein sequence ID" value="KAK0323010.1"/>
    <property type="molecule type" value="Genomic_DNA"/>
</dbReference>
<gene>
    <name evidence="3" type="ORF">B0A54_10609</name>
    <name evidence="1" type="ORF">LTR82_005939</name>
    <name evidence="2" type="ORF">LTR91_003870</name>
</gene>
<dbReference type="Proteomes" id="UP001175353">
    <property type="component" value="Unassembled WGS sequence"/>
</dbReference>
<dbReference type="Proteomes" id="UP001168146">
    <property type="component" value="Unassembled WGS sequence"/>
</dbReference>
<dbReference type="EMBL" id="JAUJLE010000021">
    <property type="protein sequence ID" value="KAK1005944.1"/>
    <property type="molecule type" value="Genomic_DNA"/>
</dbReference>
<dbReference type="Proteomes" id="UP000310066">
    <property type="component" value="Unassembled WGS sequence"/>
</dbReference>
<dbReference type="AlphaFoldDB" id="A0A4U0USM1"/>
<evidence type="ECO:0000313" key="1">
    <source>
        <dbReference type="EMBL" id="KAK0323010.1"/>
    </source>
</evidence>
<reference evidence="2" key="3">
    <citation type="submission" date="2023-06" db="EMBL/GenBank/DDBJ databases">
        <title>Black Yeasts Isolated from many extreme environments.</title>
        <authorList>
            <person name="Coleine C."/>
            <person name="Stajich J.E."/>
            <person name="Selbmann L."/>
        </authorList>
    </citation>
    <scope>NUCLEOTIDE SEQUENCE</scope>
    <source>
        <strain evidence="2">CCFEE 5200</strain>
    </source>
</reference>
<evidence type="ECO:0008006" key="6">
    <source>
        <dbReference type="Google" id="ProtNLM"/>
    </source>
</evidence>
<sequence length="317" mass="35820">MPSAPLYDLPNETFLQISDLVHGRPKELISYIAITPVADPLSRVCKQFRQTIRDDFLSTTTFFYVSPLGSCHKGSSFHPPARDLLRWLDSVLGLCSENQDESRVRKLCLEMYASELLWLFAPLEASQLLNMPSPNNRQDWSRATEGLKKLRVNELKITILEHTCPRPCEAGLFGGNYRSSISRPIDTNASTPRHFTPDHRWVIKAVLETMTHLSPSAIEFSWAGQSIPRSQVESIAGYSWTLLHSSSSFHTCDTLAYDGTRHRSWADVRDEKTMYRVPVVWANEFRAGYEPEADGEECNSVGMDLGLVRMFGEGSTT</sequence>
<reference evidence="1" key="2">
    <citation type="submission" date="2021-12" db="EMBL/GenBank/DDBJ databases">
        <title>Black yeast isolated from Biological Soil Crust.</title>
        <authorList>
            <person name="Kurbessoian T."/>
        </authorList>
    </citation>
    <scope>NUCLEOTIDE SEQUENCE</scope>
    <source>
        <strain evidence="1">CCFEE 5208</strain>
    </source>
</reference>
<comment type="caution">
    <text evidence="3">The sequence shown here is derived from an EMBL/GenBank/DDBJ whole genome shotgun (WGS) entry which is preliminary data.</text>
</comment>
<name>A0A4U0USM1_9PEZI</name>
<dbReference type="EMBL" id="NAJP01000048">
    <property type="protein sequence ID" value="TKA38005.1"/>
    <property type="molecule type" value="Genomic_DNA"/>
</dbReference>